<dbReference type="Proteomes" id="UP000887458">
    <property type="component" value="Unassembled WGS sequence"/>
</dbReference>
<evidence type="ECO:0000313" key="1">
    <source>
        <dbReference type="EMBL" id="KAH9421288.1"/>
    </source>
</evidence>
<proteinExistence type="predicted"/>
<evidence type="ECO:0000313" key="2">
    <source>
        <dbReference type="Proteomes" id="UP000887458"/>
    </source>
</evidence>
<organism evidence="1 2">
    <name type="scientific">Dermatophagoides pteronyssinus</name>
    <name type="common">European house dust mite</name>
    <dbReference type="NCBI Taxonomy" id="6956"/>
    <lineage>
        <taxon>Eukaryota</taxon>
        <taxon>Metazoa</taxon>
        <taxon>Ecdysozoa</taxon>
        <taxon>Arthropoda</taxon>
        <taxon>Chelicerata</taxon>
        <taxon>Arachnida</taxon>
        <taxon>Acari</taxon>
        <taxon>Acariformes</taxon>
        <taxon>Sarcoptiformes</taxon>
        <taxon>Astigmata</taxon>
        <taxon>Psoroptidia</taxon>
        <taxon>Analgoidea</taxon>
        <taxon>Pyroglyphidae</taxon>
        <taxon>Dermatophagoidinae</taxon>
        <taxon>Dermatophagoides</taxon>
    </lineage>
</organism>
<sequence>MLPKTLSMLVNSIFNLIRINVKNKIKNDNIIKLEILIEFDPFGFDVVDVTLGFFVVGFADE</sequence>
<name>A0ABQ8JFC6_DERPT</name>
<reference evidence="1 2" key="1">
    <citation type="journal article" date="2018" name="J. Allergy Clin. Immunol.">
        <title>High-quality assembly of Dermatophagoides pteronyssinus genome and transcriptome reveals a wide range of novel allergens.</title>
        <authorList>
            <person name="Liu X.Y."/>
            <person name="Yang K.Y."/>
            <person name="Wang M.Q."/>
            <person name="Kwok J.S."/>
            <person name="Zeng X."/>
            <person name="Yang Z."/>
            <person name="Xiao X.J."/>
            <person name="Lau C.P."/>
            <person name="Li Y."/>
            <person name="Huang Z.M."/>
            <person name="Ba J.G."/>
            <person name="Yim A.K."/>
            <person name="Ouyang C.Y."/>
            <person name="Ngai S.M."/>
            <person name="Chan T.F."/>
            <person name="Leung E.L."/>
            <person name="Liu L."/>
            <person name="Liu Z.G."/>
            <person name="Tsui S.K."/>
        </authorList>
    </citation>
    <scope>NUCLEOTIDE SEQUENCE [LARGE SCALE GENOMIC DNA]</scope>
    <source>
        <strain evidence="1">Derp</strain>
    </source>
</reference>
<gene>
    <name evidence="1" type="ORF">DERP_013737</name>
</gene>
<comment type="caution">
    <text evidence="1">The sequence shown here is derived from an EMBL/GenBank/DDBJ whole genome shotgun (WGS) entry which is preliminary data.</text>
</comment>
<keyword evidence="2" id="KW-1185">Reference proteome</keyword>
<reference evidence="1 2" key="2">
    <citation type="journal article" date="2022" name="Mol. Biol. Evol.">
        <title>Comparative Genomics Reveals Insights into the Divergent Evolution of Astigmatic Mites and Household Pest Adaptations.</title>
        <authorList>
            <person name="Xiong Q."/>
            <person name="Wan A.T."/>
            <person name="Liu X."/>
            <person name="Fung C.S."/>
            <person name="Xiao X."/>
            <person name="Malainual N."/>
            <person name="Hou J."/>
            <person name="Wang L."/>
            <person name="Wang M."/>
            <person name="Yang K.Y."/>
            <person name="Cui Y."/>
            <person name="Leung E.L."/>
            <person name="Nong W."/>
            <person name="Shin S.K."/>
            <person name="Au S.W."/>
            <person name="Jeong K.Y."/>
            <person name="Chew F.T."/>
            <person name="Hui J.H."/>
            <person name="Leung T.F."/>
            <person name="Tungtrongchitr A."/>
            <person name="Zhong N."/>
            <person name="Liu Z."/>
            <person name="Tsui S.K."/>
        </authorList>
    </citation>
    <scope>NUCLEOTIDE SEQUENCE [LARGE SCALE GENOMIC DNA]</scope>
    <source>
        <strain evidence="1">Derp</strain>
    </source>
</reference>
<dbReference type="EMBL" id="NJHN03000043">
    <property type="protein sequence ID" value="KAH9421288.1"/>
    <property type="molecule type" value="Genomic_DNA"/>
</dbReference>
<accession>A0ABQ8JFC6</accession>
<protein>
    <submittedName>
        <fullName evidence="1">Uncharacterized protein</fullName>
    </submittedName>
</protein>